<sequence length="200" mass="21860">MTTDERGLSREERDLPALAVLALLTLGPRHPYDIHRFVVQTRKDFVTGAPRSIYHAVQRLQRGHLIEPIGSEQDGGRPERTVFALTDAGRAEGRRRVAKLLATPQPDRTLTVAALSFLGILSRDDALLALRARIAALASDLAVKESELAEAGGLPPILLIEAEYECDQLRAEKAWVTDLSGRLESGELPWVPSGPLSSDL</sequence>
<dbReference type="OrthoDB" id="8443918at2"/>
<proteinExistence type="predicted"/>
<dbReference type="PANTHER" id="PTHR43252:SF2">
    <property type="entry name" value="TRANSCRIPTION REGULATOR, PADR-LIKE FAMILY"/>
    <property type="match status" value="1"/>
</dbReference>
<evidence type="ECO:0000313" key="2">
    <source>
        <dbReference type="EMBL" id="GAB10494.1"/>
    </source>
</evidence>
<comment type="caution">
    <text evidence="2">The sequence shown here is derived from an EMBL/GenBank/DDBJ whole genome shotgun (WGS) entry which is preliminary data.</text>
</comment>
<reference evidence="2 3" key="1">
    <citation type="submission" date="2011-11" db="EMBL/GenBank/DDBJ databases">
        <title>Whole genome shotgun sequence of Gordonia araii NBRC 100433.</title>
        <authorList>
            <person name="Yoshida Y."/>
            <person name="Hosoyama A."/>
            <person name="Tsuchikane K."/>
            <person name="Katsumata H."/>
            <person name="Yamazaki S."/>
            <person name="Fujita N."/>
        </authorList>
    </citation>
    <scope>NUCLEOTIDE SEQUENCE [LARGE SCALE GENOMIC DNA]</scope>
    <source>
        <strain evidence="2 3">NBRC 100433</strain>
    </source>
</reference>
<accession>G7H3R9</accession>
<feature type="domain" description="Transcription regulator PadR N-terminal" evidence="1">
    <location>
        <begin position="20"/>
        <end position="92"/>
    </location>
</feature>
<dbReference type="RefSeq" id="WP_007322569.1">
    <property type="nucleotide sequence ID" value="NZ_BAEE01000057.1"/>
</dbReference>
<evidence type="ECO:0000313" key="3">
    <source>
        <dbReference type="Proteomes" id="UP000035088"/>
    </source>
</evidence>
<dbReference type="Proteomes" id="UP000035088">
    <property type="component" value="Unassembled WGS sequence"/>
</dbReference>
<dbReference type="InterPro" id="IPR036390">
    <property type="entry name" value="WH_DNA-bd_sf"/>
</dbReference>
<dbReference type="SUPFAM" id="SSF46785">
    <property type="entry name" value="Winged helix' DNA-binding domain"/>
    <property type="match status" value="1"/>
</dbReference>
<dbReference type="EMBL" id="BAEE01000057">
    <property type="protein sequence ID" value="GAB10494.1"/>
    <property type="molecule type" value="Genomic_DNA"/>
</dbReference>
<dbReference type="AlphaFoldDB" id="G7H3R9"/>
<protein>
    <submittedName>
        <fullName evidence="2">Putative PadR family transcriptional regulator</fullName>
    </submittedName>
</protein>
<dbReference type="InterPro" id="IPR005149">
    <property type="entry name" value="Tscrpt_reg_PadR_N"/>
</dbReference>
<evidence type="ECO:0000259" key="1">
    <source>
        <dbReference type="Pfam" id="PF03551"/>
    </source>
</evidence>
<dbReference type="Gene3D" id="1.10.10.10">
    <property type="entry name" value="Winged helix-like DNA-binding domain superfamily/Winged helix DNA-binding domain"/>
    <property type="match status" value="1"/>
</dbReference>
<dbReference type="InterPro" id="IPR036388">
    <property type="entry name" value="WH-like_DNA-bd_sf"/>
</dbReference>
<organism evidence="2 3">
    <name type="scientific">Gordonia araii NBRC 100433</name>
    <dbReference type="NCBI Taxonomy" id="1073574"/>
    <lineage>
        <taxon>Bacteria</taxon>
        <taxon>Bacillati</taxon>
        <taxon>Actinomycetota</taxon>
        <taxon>Actinomycetes</taxon>
        <taxon>Mycobacteriales</taxon>
        <taxon>Gordoniaceae</taxon>
        <taxon>Gordonia</taxon>
    </lineage>
</organism>
<keyword evidence="3" id="KW-1185">Reference proteome</keyword>
<name>G7H3R9_9ACTN</name>
<dbReference type="STRING" id="1073574.GOARA_057_00180"/>
<gene>
    <name evidence="2" type="ORF">GOARA_057_00180</name>
</gene>
<dbReference type="PANTHER" id="PTHR43252">
    <property type="entry name" value="TRANSCRIPTIONAL REGULATOR YQJI"/>
    <property type="match status" value="1"/>
</dbReference>
<dbReference type="Pfam" id="PF03551">
    <property type="entry name" value="PadR"/>
    <property type="match status" value="1"/>
</dbReference>